<name>A0A2V3J694_9FLOR</name>
<accession>A0A2V3J694</accession>
<evidence type="ECO:0000313" key="2">
    <source>
        <dbReference type="Proteomes" id="UP000247409"/>
    </source>
</evidence>
<gene>
    <name evidence="1" type="ORF">BWQ96_00054</name>
</gene>
<organism evidence="1 2">
    <name type="scientific">Gracilariopsis chorda</name>
    <dbReference type="NCBI Taxonomy" id="448386"/>
    <lineage>
        <taxon>Eukaryota</taxon>
        <taxon>Rhodophyta</taxon>
        <taxon>Florideophyceae</taxon>
        <taxon>Rhodymeniophycidae</taxon>
        <taxon>Gracilariales</taxon>
        <taxon>Gracilariaceae</taxon>
        <taxon>Gracilariopsis</taxon>
    </lineage>
</organism>
<dbReference type="AlphaFoldDB" id="A0A2V3J694"/>
<keyword evidence="2" id="KW-1185">Reference proteome</keyword>
<proteinExistence type="predicted"/>
<protein>
    <submittedName>
        <fullName evidence="1">Uncharacterized protein</fullName>
    </submittedName>
</protein>
<evidence type="ECO:0000313" key="1">
    <source>
        <dbReference type="EMBL" id="PXF49894.1"/>
    </source>
</evidence>
<dbReference type="OrthoDB" id="5353at2759"/>
<dbReference type="EMBL" id="NBIV01000001">
    <property type="protein sequence ID" value="PXF49894.1"/>
    <property type="molecule type" value="Genomic_DNA"/>
</dbReference>
<sequence>MEKWFKAAIAAYRDRAATDFHERQSVKHDELTAATHASSIETDSITCYKRVLFPALEDFLRHAAEAYGVSKQRASSSIKKKTAAQKLGSGEPVEALFACVRRERWLTAAATAAHLTRASPTVSFVTTVFCGIPADIRDQAHARYIELRSSIRQQAIEPVVHFGHALGAYTDTTNGSDILSAVVTKEEGYVVHVSRCRNNYAQGRTSLVWMNTPNLENRYDTFEEVKSRYAGKPDELYRRKTARKFARWRRKRREGEQEKLAVELKAEKEMKRRRGYDQRLTSREARDSSFAPFLFETNCQAYAYSTKITEAPKLRKVMIQKYNDSDEAKQHVPDQWERALQAAKSTPLFHTRVMNRFS</sequence>
<reference evidence="1 2" key="1">
    <citation type="journal article" date="2018" name="Mol. Biol. Evol.">
        <title>Analysis of the draft genome of the red seaweed Gracilariopsis chorda provides insights into genome size evolution in Rhodophyta.</title>
        <authorList>
            <person name="Lee J."/>
            <person name="Yang E.C."/>
            <person name="Graf L."/>
            <person name="Yang J.H."/>
            <person name="Qiu H."/>
            <person name="Zel Zion U."/>
            <person name="Chan C.X."/>
            <person name="Stephens T.G."/>
            <person name="Weber A.P.M."/>
            <person name="Boo G.H."/>
            <person name="Boo S.M."/>
            <person name="Kim K.M."/>
            <person name="Shin Y."/>
            <person name="Jung M."/>
            <person name="Lee S.J."/>
            <person name="Yim H.S."/>
            <person name="Lee J.H."/>
            <person name="Bhattacharya D."/>
            <person name="Yoon H.S."/>
        </authorList>
    </citation>
    <scope>NUCLEOTIDE SEQUENCE [LARGE SCALE GENOMIC DNA]</scope>
    <source>
        <strain evidence="1 2">SKKU-2015</strain>
        <tissue evidence="1">Whole body</tissue>
    </source>
</reference>
<dbReference type="Proteomes" id="UP000247409">
    <property type="component" value="Unassembled WGS sequence"/>
</dbReference>
<comment type="caution">
    <text evidence="1">The sequence shown here is derived from an EMBL/GenBank/DDBJ whole genome shotgun (WGS) entry which is preliminary data.</text>
</comment>